<accession>A0A8T3DAW1</accession>
<keyword evidence="2" id="KW-1185">Reference proteome</keyword>
<dbReference type="OrthoDB" id="10624783at2759"/>
<reference evidence="1" key="1">
    <citation type="submission" date="2021-01" db="EMBL/GenBank/DDBJ databases">
        <authorList>
            <person name="Zahm M."/>
            <person name="Roques C."/>
            <person name="Cabau C."/>
            <person name="Klopp C."/>
            <person name="Donnadieu C."/>
            <person name="Jouanno E."/>
            <person name="Lampietro C."/>
            <person name="Louis A."/>
            <person name="Herpin A."/>
            <person name="Echchiki A."/>
            <person name="Berthelot C."/>
            <person name="Parey E."/>
            <person name="Roest-Crollius H."/>
            <person name="Braasch I."/>
            <person name="Postlethwait J."/>
            <person name="Bobe J."/>
            <person name="Montfort J."/>
            <person name="Bouchez O."/>
            <person name="Begum T."/>
            <person name="Mejri S."/>
            <person name="Adams A."/>
            <person name="Chen W.-J."/>
            <person name="Guiguen Y."/>
        </authorList>
    </citation>
    <scope>NUCLEOTIDE SEQUENCE</scope>
    <source>
        <tissue evidence="1">Blood</tissue>
    </source>
</reference>
<sequence>MSVTFQTQIASIMEIMAKAVLTEIRKVVEGSATLNFEISHCRENEESTVKLPVVENEMRMTQLASLIEILAQETVNKICKLASEECAVLRLEASQSQSEIGALKRKLELKEQELRTAQGGGAGERPVNTQSVGVQVGCELREAVRVEAHSANVNLLEGANPTDVEDKVSPVQCVVMIPETADVEDRIESIIIKVEGLEEDSESRELEEGLDLTEEGCVSFGTDAAEKLPVVHQECVEECRIPAESAEGKLPPAESDSNIKDKNGKVRSVKRVKKANGAKTSQHGHSPVVRRSLFQCVQEPEEGWFTLWLREAHAEWWAWDSDFVDGNEAALQEQVLFTLLQSSPSSRCAGMLIIYGSRGARSSPVTGSGKRAEGNRGGAVGHGLCAGCRVQAGWPLAAPLSPVDTAKPLAPVVESWRRLLP</sequence>
<name>A0A8T3DAW1_9TELE</name>
<evidence type="ECO:0000313" key="1">
    <source>
        <dbReference type="EMBL" id="KAI1893320.1"/>
    </source>
</evidence>
<proteinExistence type="predicted"/>
<protein>
    <submittedName>
        <fullName evidence="1">Uncharacterized protein</fullName>
    </submittedName>
</protein>
<dbReference type="AlphaFoldDB" id="A0A8T3DAW1"/>
<gene>
    <name evidence="1" type="ORF">AGOR_G00122510</name>
</gene>
<dbReference type="Proteomes" id="UP000829720">
    <property type="component" value="Unassembled WGS sequence"/>
</dbReference>
<comment type="caution">
    <text evidence="1">The sequence shown here is derived from an EMBL/GenBank/DDBJ whole genome shotgun (WGS) entry which is preliminary data.</text>
</comment>
<organism evidence="1 2">
    <name type="scientific">Albula goreensis</name>
    <dbReference type="NCBI Taxonomy" id="1534307"/>
    <lineage>
        <taxon>Eukaryota</taxon>
        <taxon>Metazoa</taxon>
        <taxon>Chordata</taxon>
        <taxon>Craniata</taxon>
        <taxon>Vertebrata</taxon>
        <taxon>Euteleostomi</taxon>
        <taxon>Actinopterygii</taxon>
        <taxon>Neopterygii</taxon>
        <taxon>Teleostei</taxon>
        <taxon>Albuliformes</taxon>
        <taxon>Albulidae</taxon>
        <taxon>Albula</taxon>
    </lineage>
</organism>
<evidence type="ECO:0000313" key="2">
    <source>
        <dbReference type="Proteomes" id="UP000829720"/>
    </source>
</evidence>
<dbReference type="EMBL" id="JAERUA010000011">
    <property type="protein sequence ID" value="KAI1893320.1"/>
    <property type="molecule type" value="Genomic_DNA"/>
</dbReference>